<dbReference type="STRING" id="318464.IO99_13375"/>
<protein>
    <submittedName>
        <fullName evidence="2">Glyoxalase</fullName>
    </submittedName>
    <submittedName>
        <fullName evidence="3">VOC family protein</fullName>
    </submittedName>
</protein>
<dbReference type="Proteomes" id="UP000028542">
    <property type="component" value="Unassembled WGS sequence"/>
</dbReference>
<evidence type="ECO:0000313" key="3">
    <source>
        <dbReference type="EMBL" id="MBE6058580.1"/>
    </source>
</evidence>
<sequence length="120" mass="13666">MHIQHVTLMVNDLEESIKFYETITELTVSRRFKAGDGELAFLTNGKGETEIELVCMPQGQKFEGKGMFICFKTDKLDEMHNLVQDRGLNPSAIQNPGDGTRYFYVYDPNGVSVQLRVFPE</sequence>
<dbReference type="Proteomes" id="UP000768462">
    <property type="component" value="Unassembled WGS sequence"/>
</dbReference>
<dbReference type="SUPFAM" id="SSF54593">
    <property type="entry name" value="Glyoxalase/Bleomycin resistance protein/Dihydroxybiphenyl dioxygenase"/>
    <property type="match status" value="1"/>
</dbReference>
<name>A0A084J9L9_9CLOT</name>
<dbReference type="EMBL" id="JPMD01000032">
    <property type="protein sequence ID" value="KEZ85653.1"/>
    <property type="molecule type" value="Genomic_DNA"/>
</dbReference>
<evidence type="ECO:0000313" key="4">
    <source>
        <dbReference type="Proteomes" id="UP000028542"/>
    </source>
</evidence>
<reference evidence="2 4" key="1">
    <citation type="submission" date="2014-07" db="EMBL/GenBank/DDBJ databases">
        <title>Draft genome of Clostridium sulfidigenes 113A isolated from sediments associated with methane hydrate from Krishna Godavari basin.</title>
        <authorList>
            <person name="Honkalas V.S."/>
            <person name="Dabir A.P."/>
            <person name="Arora P."/>
            <person name="Dhakephalkar P.K."/>
        </authorList>
    </citation>
    <scope>NUCLEOTIDE SEQUENCE [LARGE SCALE GENOMIC DNA]</scope>
    <source>
        <strain evidence="2 4">113A</strain>
    </source>
</reference>
<dbReference type="CDD" id="cd06587">
    <property type="entry name" value="VOC"/>
    <property type="match status" value="1"/>
</dbReference>
<dbReference type="Pfam" id="PF00903">
    <property type="entry name" value="Glyoxalase"/>
    <property type="match status" value="1"/>
</dbReference>
<organism evidence="2 4">
    <name type="scientific">Clostridium sulfidigenes</name>
    <dbReference type="NCBI Taxonomy" id="318464"/>
    <lineage>
        <taxon>Bacteria</taxon>
        <taxon>Bacillati</taxon>
        <taxon>Bacillota</taxon>
        <taxon>Clostridia</taxon>
        <taxon>Eubacteriales</taxon>
        <taxon>Clostridiaceae</taxon>
        <taxon>Clostridium</taxon>
    </lineage>
</organism>
<accession>A0A084J9L9</accession>
<dbReference type="AlphaFoldDB" id="A0A084J9L9"/>
<dbReference type="PANTHER" id="PTHR36113:SF1">
    <property type="entry name" value="GLYOXALASE_BLEOMYCIN RESISTANCE PROTEIN_DIOXYGENASE"/>
    <property type="match status" value="1"/>
</dbReference>
<dbReference type="EMBL" id="SVCM01000004">
    <property type="protein sequence ID" value="MBE6058580.1"/>
    <property type="molecule type" value="Genomic_DNA"/>
</dbReference>
<evidence type="ECO:0000259" key="1">
    <source>
        <dbReference type="PROSITE" id="PS51819"/>
    </source>
</evidence>
<reference evidence="3" key="2">
    <citation type="submission" date="2019-04" db="EMBL/GenBank/DDBJ databases">
        <title>Evolution of Biomass-Degrading Anaerobic Consortia Revealed by Metagenomics.</title>
        <authorList>
            <person name="Peng X."/>
        </authorList>
    </citation>
    <scope>NUCLEOTIDE SEQUENCE</scope>
    <source>
        <strain evidence="3">SIG254</strain>
    </source>
</reference>
<dbReference type="InterPro" id="IPR037523">
    <property type="entry name" value="VOC_core"/>
</dbReference>
<proteinExistence type="predicted"/>
<dbReference type="PROSITE" id="PS51819">
    <property type="entry name" value="VOC"/>
    <property type="match status" value="1"/>
</dbReference>
<gene>
    <name evidence="3" type="ORF">E7215_00165</name>
    <name evidence="2" type="ORF">IO99_13375</name>
</gene>
<comment type="caution">
    <text evidence="2">The sequence shown here is derived from an EMBL/GenBank/DDBJ whole genome shotgun (WGS) entry which is preliminary data.</text>
</comment>
<keyword evidence="4" id="KW-1185">Reference proteome</keyword>
<evidence type="ECO:0000313" key="2">
    <source>
        <dbReference type="EMBL" id="KEZ85653.1"/>
    </source>
</evidence>
<feature type="domain" description="VOC" evidence="1">
    <location>
        <begin position="2"/>
        <end position="118"/>
    </location>
</feature>
<dbReference type="Gene3D" id="3.10.180.10">
    <property type="entry name" value="2,3-Dihydroxybiphenyl 1,2-Dioxygenase, domain 1"/>
    <property type="match status" value="1"/>
</dbReference>
<dbReference type="InterPro" id="IPR051332">
    <property type="entry name" value="Fosfomycin_Res_Enzymes"/>
</dbReference>
<dbReference type="eggNOG" id="COG0346">
    <property type="taxonomic scope" value="Bacteria"/>
</dbReference>
<dbReference type="InterPro" id="IPR029068">
    <property type="entry name" value="Glyas_Bleomycin-R_OHBP_Dase"/>
</dbReference>
<dbReference type="PANTHER" id="PTHR36113">
    <property type="entry name" value="LYASE, PUTATIVE-RELATED-RELATED"/>
    <property type="match status" value="1"/>
</dbReference>
<dbReference type="InterPro" id="IPR004360">
    <property type="entry name" value="Glyas_Fos-R_dOase_dom"/>
</dbReference>